<keyword evidence="4" id="KW-0732">Signal</keyword>
<protein>
    <recommendedName>
        <fullName evidence="5">Fe/B12 periplasmic-binding domain-containing protein</fullName>
    </recommendedName>
</protein>
<name>A0ABY2RVB7_9PSEU</name>
<dbReference type="SUPFAM" id="SSF53807">
    <property type="entry name" value="Helical backbone' metal receptor"/>
    <property type="match status" value="1"/>
</dbReference>
<keyword evidence="3" id="KW-0813">Transport</keyword>
<comment type="similarity">
    <text evidence="2">Belongs to the bacterial solute-binding protein 8 family.</text>
</comment>
<evidence type="ECO:0000256" key="4">
    <source>
        <dbReference type="ARBA" id="ARBA00022729"/>
    </source>
</evidence>
<accession>A0ABY2RVB7</accession>
<comment type="subcellular location">
    <subcellularLocation>
        <location evidence="1">Cell envelope</location>
    </subcellularLocation>
</comment>
<evidence type="ECO:0000256" key="3">
    <source>
        <dbReference type="ARBA" id="ARBA00022448"/>
    </source>
</evidence>
<dbReference type="Pfam" id="PF01497">
    <property type="entry name" value="Peripla_BP_2"/>
    <property type="match status" value="1"/>
</dbReference>
<evidence type="ECO:0000259" key="5">
    <source>
        <dbReference type="PROSITE" id="PS50983"/>
    </source>
</evidence>
<sequence>MAPRPRERDGGGLRVRTAFRGLAAVTLLAVTACGPGDAAPRQPGGPEVTVRSAVGEVTLPVTDTGIWALDEASALHLLSLGVRPTHAARNAYSGDEIVTASYALLEEAGVELVPPQRPELVASAEPALIVGVDFPAHHEQRAQLEQIAPVLLTDDNLPWQEQLALLGAVTGHGEQADALTGRLMAQVRDTAGRIAASEHAGASVSVLSDCGDQACVYGSGRALGSLLAQLGFTRPQAQRDKGGEWGYDMVSRERLAEHTADIVLSLVGSIGGDLVAGDSPLLDTSRAVTAPVDFGAWYGSGTLNLVWMLHDLEAILFGDGKTATAAEAGRLWSRLDG</sequence>
<evidence type="ECO:0000313" key="7">
    <source>
        <dbReference type="Proteomes" id="UP000309992"/>
    </source>
</evidence>
<dbReference type="PROSITE" id="PS51257">
    <property type="entry name" value="PROKAR_LIPOPROTEIN"/>
    <property type="match status" value="1"/>
</dbReference>
<keyword evidence="7" id="KW-1185">Reference proteome</keyword>
<evidence type="ECO:0000256" key="2">
    <source>
        <dbReference type="ARBA" id="ARBA00008814"/>
    </source>
</evidence>
<evidence type="ECO:0000313" key="6">
    <source>
        <dbReference type="EMBL" id="TKG61874.1"/>
    </source>
</evidence>
<dbReference type="Gene3D" id="3.40.50.1980">
    <property type="entry name" value="Nitrogenase molybdenum iron protein domain"/>
    <property type="match status" value="2"/>
</dbReference>
<proteinExistence type="inferred from homology"/>
<dbReference type="InterPro" id="IPR002491">
    <property type="entry name" value="ABC_transptr_periplasmic_BD"/>
</dbReference>
<evidence type="ECO:0000256" key="1">
    <source>
        <dbReference type="ARBA" id="ARBA00004196"/>
    </source>
</evidence>
<organism evidence="6 7">
    <name type="scientific">Prauserella endophytica</name>
    <dbReference type="NCBI Taxonomy" id="1592324"/>
    <lineage>
        <taxon>Bacteria</taxon>
        <taxon>Bacillati</taxon>
        <taxon>Actinomycetota</taxon>
        <taxon>Actinomycetes</taxon>
        <taxon>Pseudonocardiales</taxon>
        <taxon>Pseudonocardiaceae</taxon>
        <taxon>Prauserella</taxon>
        <taxon>Prauserella coralliicola group</taxon>
    </lineage>
</organism>
<dbReference type="PANTHER" id="PTHR30532">
    <property type="entry name" value="IRON III DICITRATE-BINDING PERIPLASMIC PROTEIN"/>
    <property type="match status" value="1"/>
</dbReference>
<comment type="caution">
    <text evidence="6">The sequence shown here is derived from an EMBL/GenBank/DDBJ whole genome shotgun (WGS) entry which is preliminary data.</text>
</comment>
<dbReference type="PROSITE" id="PS50983">
    <property type="entry name" value="FE_B12_PBP"/>
    <property type="match status" value="1"/>
</dbReference>
<gene>
    <name evidence="6" type="ORF">FCN18_33100</name>
</gene>
<feature type="domain" description="Fe/B12 periplasmic-binding" evidence="5">
    <location>
        <begin position="65"/>
        <end position="320"/>
    </location>
</feature>
<dbReference type="InterPro" id="IPR051313">
    <property type="entry name" value="Bact_iron-sidero_bind"/>
</dbReference>
<reference evidence="6 7" key="1">
    <citation type="journal article" date="2015" name="Antonie Van Leeuwenhoek">
        <title>Prauserella endophytica sp. nov., an endophytic actinobacterium isolated from Tamarix taklamakanensis.</title>
        <authorList>
            <person name="Liu J.M."/>
            <person name="Habden X."/>
            <person name="Guo L."/>
            <person name="Tuo L."/>
            <person name="Jiang Z.K."/>
            <person name="Liu S.W."/>
            <person name="Liu X.F."/>
            <person name="Chen L."/>
            <person name="Li R.F."/>
            <person name="Zhang Y.Q."/>
            <person name="Sun C.H."/>
        </authorList>
    </citation>
    <scope>NUCLEOTIDE SEQUENCE [LARGE SCALE GENOMIC DNA]</scope>
    <source>
        <strain evidence="6 7">CGMCC 4.7182</strain>
    </source>
</reference>
<dbReference type="EMBL" id="SWMS01000029">
    <property type="protein sequence ID" value="TKG61874.1"/>
    <property type="molecule type" value="Genomic_DNA"/>
</dbReference>
<dbReference type="Proteomes" id="UP000309992">
    <property type="component" value="Unassembled WGS sequence"/>
</dbReference>
<dbReference type="PANTHER" id="PTHR30532:SF1">
    <property type="entry name" value="IRON(3+)-HYDROXAMATE-BINDING PROTEIN FHUD"/>
    <property type="match status" value="1"/>
</dbReference>